<dbReference type="PANTHER" id="PTHR46025">
    <property type="entry name" value="XYLOSYLTRANSFERASE OXT"/>
    <property type="match status" value="1"/>
</dbReference>
<comment type="subcellular location">
    <subcellularLocation>
        <location evidence="2">Endoplasmic reticulum membrane</location>
        <topology evidence="2">Single-pass type II membrane protein</topology>
    </subcellularLocation>
    <subcellularLocation>
        <location evidence="1">Golgi apparatus membrane</location>
        <topology evidence="1">Single-pass type II membrane protein</topology>
    </subcellularLocation>
</comment>
<dbReference type="EC" id="2.4.2.26" evidence="6"/>
<keyword evidence="11" id="KW-0256">Endoplasmic reticulum</keyword>
<proteinExistence type="inferred from homology"/>
<comment type="catalytic activity">
    <reaction evidence="19">
        <text>UDP-alpha-D-xylose + L-seryl-[protein] = 3-O-(beta-D-xylosyl)-L-seryl-[protein] + UDP + H(+)</text>
        <dbReference type="Rhea" id="RHEA:50192"/>
        <dbReference type="Rhea" id="RHEA-COMP:9863"/>
        <dbReference type="Rhea" id="RHEA-COMP:12567"/>
        <dbReference type="ChEBI" id="CHEBI:15378"/>
        <dbReference type="ChEBI" id="CHEBI:29999"/>
        <dbReference type="ChEBI" id="CHEBI:57632"/>
        <dbReference type="ChEBI" id="CHEBI:58223"/>
        <dbReference type="ChEBI" id="CHEBI:132085"/>
        <dbReference type="EC" id="2.4.2.26"/>
    </reaction>
</comment>
<evidence type="ECO:0000256" key="18">
    <source>
        <dbReference type="ARBA" id="ARBA00042865"/>
    </source>
</evidence>
<evidence type="ECO:0000256" key="4">
    <source>
        <dbReference type="ARBA" id="ARBA00005093"/>
    </source>
</evidence>
<dbReference type="GO" id="GO:0030158">
    <property type="term" value="F:protein xylosyltransferase activity"/>
    <property type="evidence" value="ECO:0007669"/>
    <property type="project" value="UniProtKB-EC"/>
</dbReference>
<keyword evidence="23" id="KW-1185">Reference proteome</keyword>
<evidence type="ECO:0000256" key="6">
    <source>
        <dbReference type="ARBA" id="ARBA00011972"/>
    </source>
</evidence>
<keyword evidence="17" id="KW-0325">Glycoprotein</keyword>
<name>A0A3Q0J7F1_DIACI</name>
<evidence type="ECO:0000313" key="23">
    <source>
        <dbReference type="Proteomes" id="UP000079169"/>
    </source>
</evidence>
<evidence type="ECO:0000256" key="1">
    <source>
        <dbReference type="ARBA" id="ARBA00004323"/>
    </source>
</evidence>
<keyword evidence="12" id="KW-0735">Signal-anchor</keyword>
<reference evidence="24" key="1">
    <citation type="submission" date="2025-08" db="UniProtKB">
        <authorList>
            <consortium name="RefSeq"/>
        </authorList>
    </citation>
    <scope>IDENTIFICATION</scope>
</reference>
<keyword evidence="16" id="KW-1015">Disulfide bond</keyword>
<keyword evidence="15 21" id="KW-0472">Membrane</keyword>
<sequence length="1149" mass="130534">MAGRSVDVRWIRRYRVFFIAGGFILVFQIFLAYVFIIISDANDRTTYEYLSGRGNINVENLDEKHRLQNLSVHRFNKEPYLPVEYEESSNSNILSVSNKNKLPPDKLTRLQLEDLDFVPPCDIHVKEAISSIYRAKTQQCKRFNKEPYLPVEYEESSNSNILSVSNKNKLPPDKLTRLQLEDLDFVPPCDIHNLDEKHRLQNLSVHRFNKEPYLPVEYEESSNSNILSVSNKNKLPPDKLTRLQLEDLDFVPPCDIHVKEAISSIYRAKTQQCKQMIANVTCLIINNQLYPRSLPHLCPTDFIIGKSLGCYEDDGTTRLLNGYSVILKNSNSPQNCISICLQNGYLYAGVQFGSECFCGNDQPTSTARKPDPACNMKCSGNPREACGGYYKMNVYQTGLSKFQPQSALEDEVASISHSAPTVRIAFLLTVNGRALRQVHRLVRALFHRDHFFLIHVDALTVNGRALRQVHRLVRALFHRDHFFLIHVDALTVNGRALRQVHRLVRAHLFHRDHFFLIHVDAFLVSRTNRALVDFLSANRDKNFVKSHGRQVHRFISKQGLDKSFVECEARMWRVGDRTLPQGIVMDGGSDWLVLSRSFVSYVASPEKDELVRGLLTLFKYTLLPAEVSLWLLIIKNETVSAYVYRMDTCMQVFSLGIVMDGGSDWLVLSRSFVSYVASPEKDELVRGLLTLFKYTLLPAEVRLSGISLADSSISSIIVSISSIVASISSIIVSISSNIVSISSIVASISSIILCKLLVTHNITYLWIDPTNVLAAVTRVQVDENTTIDHVKSTLKTPLLPGEWKVKLIWNSQVYLETGFLVVPLEFLNKTPLTQQQAGFVHGGSYPYNTGKPSNLSFFLQLSTGNNRVDTGNNRADTNNNDNNRADTVINRSDNQINRADYGNNQADFGNSRADTSNNRADTRSNWADNDIIGADTNNNRANTDNYRADTSNYRTDTNNYRSDTNNYRSDTNNNRADTKNNRANTGTSQANTGNSQAGKDNDVIKNKLKAEKQNENEIKEPDVQSKLNKSKRKLIENEGKSDFHDKKARWSEISFHENNLEQMFLYKHDDVYKVLILFSFKYSNFHLFFFSRWYTLGDTCIMGSTVTVRCSGWTHNLQSCVRTPWSSEYPDPKSDIVSINGTSGYLNRW</sequence>
<dbReference type="PROSITE" id="PS51212">
    <property type="entry name" value="WSC"/>
    <property type="match status" value="1"/>
</dbReference>
<evidence type="ECO:0000256" key="11">
    <source>
        <dbReference type="ARBA" id="ARBA00022824"/>
    </source>
</evidence>
<dbReference type="GO" id="GO:0000139">
    <property type="term" value="C:Golgi membrane"/>
    <property type="evidence" value="ECO:0007669"/>
    <property type="project" value="UniProtKB-SubCell"/>
</dbReference>
<gene>
    <name evidence="24" type="primary">LOC103514013</name>
</gene>
<dbReference type="RefSeq" id="XP_026682878.1">
    <property type="nucleotide sequence ID" value="XM_026827077.1"/>
</dbReference>
<dbReference type="GO" id="GO:0005789">
    <property type="term" value="C:endoplasmic reticulum membrane"/>
    <property type="evidence" value="ECO:0007669"/>
    <property type="project" value="UniProtKB-SubCell"/>
</dbReference>
<dbReference type="GO" id="GO:0050650">
    <property type="term" value="P:chondroitin sulfate proteoglycan biosynthetic process"/>
    <property type="evidence" value="ECO:0007669"/>
    <property type="project" value="TreeGrafter"/>
</dbReference>
<dbReference type="UniPathway" id="UPA00755"/>
<evidence type="ECO:0000256" key="14">
    <source>
        <dbReference type="ARBA" id="ARBA00023034"/>
    </source>
</evidence>
<comment type="pathway">
    <text evidence="3">Glycan metabolism; chondroitin sulfate biosynthesis.</text>
</comment>
<evidence type="ECO:0000256" key="2">
    <source>
        <dbReference type="ARBA" id="ARBA00004648"/>
    </source>
</evidence>
<dbReference type="UniPathway" id="UPA00756"/>
<dbReference type="InterPro" id="IPR043538">
    <property type="entry name" value="XYLT"/>
</dbReference>
<feature type="compositionally biased region" description="Low complexity" evidence="20">
    <location>
        <begin position="934"/>
        <end position="949"/>
    </location>
</feature>
<evidence type="ECO:0000256" key="17">
    <source>
        <dbReference type="ARBA" id="ARBA00023180"/>
    </source>
</evidence>
<comment type="similarity">
    <text evidence="5">Belongs to the glycosyltransferase 14 family. XylT subfamily.</text>
</comment>
<evidence type="ECO:0000256" key="13">
    <source>
        <dbReference type="ARBA" id="ARBA00022989"/>
    </source>
</evidence>
<evidence type="ECO:0000256" key="21">
    <source>
        <dbReference type="SAM" id="Phobius"/>
    </source>
</evidence>
<evidence type="ECO:0000256" key="9">
    <source>
        <dbReference type="ARBA" id="ARBA00022692"/>
    </source>
</evidence>
<comment type="pathway">
    <text evidence="4">Glycan metabolism; heparan sulfate biosynthesis.</text>
</comment>
<dbReference type="PANTHER" id="PTHR46025:SF3">
    <property type="entry name" value="XYLOSYLTRANSFERASE OXT"/>
    <property type="match status" value="1"/>
</dbReference>
<evidence type="ECO:0000256" key="20">
    <source>
        <dbReference type="SAM" id="MobiDB-lite"/>
    </source>
</evidence>
<evidence type="ECO:0000256" key="10">
    <source>
        <dbReference type="ARBA" id="ARBA00022723"/>
    </source>
</evidence>
<evidence type="ECO:0000256" key="5">
    <source>
        <dbReference type="ARBA" id="ARBA00010195"/>
    </source>
</evidence>
<keyword evidence="9 21" id="KW-0812">Transmembrane</keyword>
<dbReference type="GeneID" id="103514013"/>
<keyword evidence="8" id="KW-0808">Transferase</keyword>
<organism evidence="23 24">
    <name type="scientific">Diaphorina citri</name>
    <name type="common">Asian citrus psyllid</name>
    <dbReference type="NCBI Taxonomy" id="121845"/>
    <lineage>
        <taxon>Eukaryota</taxon>
        <taxon>Metazoa</taxon>
        <taxon>Ecdysozoa</taxon>
        <taxon>Arthropoda</taxon>
        <taxon>Hexapoda</taxon>
        <taxon>Insecta</taxon>
        <taxon>Pterygota</taxon>
        <taxon>Neoptera</taxon>
        <taxon>Paraneoptera</taxon>
        <taxon>Hemiptera</taxon>
        <taxon>Sternorrhyncha</taxon>
        <taxon>Psylloidea</taxon>
        <taxon>Psyllidae</taxon>
        <taxon>Diaphorininae</taxon>
        <taxon>Diaphorina</taxon>
    </lineage>
</organism>
<dbReference type="GO" id="GO:0046872">
    <property type="term" value="F:metal ion binding"/>
    <property type="evidence" value="ECO:0007669"/>
    <property type="project" value="UniProtKB-KW"/>
</dbReference>
<dbReference type="Proteomes" id="UP000079169">
    <property type="component" value="Unplaced"/>
</dbReference>
<feature type="compositionally biased region" description="Polar residues" evidence="20">
    <location>
        <begin position="950"/>
        <end position="998"/>
    </location>
</feature>
<feature type="region of interest" description="Disordered" evidence="20">
    <location>
        <begin position="868"/>
        <end position="1038"/>
    </location>
</feature>
<feature type="compositionally biased region" description="Polar residues" evidence="20">
    <location>
        <begin position="889"/>
        <end position="927"/>
    </location>
</feature>
<evidence type="ECO:0000256" key="15">
    <source>
        <dbReference type="ARBA" id="ARBA00023136"/>
    </source>
</evidence>
<dbReference type="STRING" id="121845.A0A3Q0J7F1"/>
<keyword evidence="10" id="KW-0479">Metal-binding</keyword>
<dbReference type="InterPro" id="IPR003406">
    <property type="entry name" value="Glyco_trans_14"/>
</dbReference>
<feature type="transmembrane region" description="Helical" evidence="21">
    <location>
        <begin position="16"/>
        <end position="38"/>
    </location>
</feature>
<evidence type="ECO:0000259" key="22">
    <source>
        <dbReference type="PROSITE" id="PS51212"/>
    </source>
</evidence>
<protein>
    <recommendedName>
        <fullName evidence="6">protein xylosyltransferase</fullName>
        <ecNumber evidence="6">2.4.2.26</ecNumber>
    </recommendedName>
    <alternativeName>
        <fullName evidence="18">Peptide O-xylosyltransferase</fullName>
    </alternativeName>
</protein>
<keyword evidence="7" id="KW-0328">Glycosyltransferase</keyword>
<accession>A0A3Q0J7F1</accession>
<dbReference type="AlphaFoldDB" id="A0A3Q0J7F1"/>
<dbReference type="GO" id="GO:0015012">
    <property type="term" value="P:heparan sulfate proteoglycan biosynthetic process"/>
    <property type="evidence" value="ECO:0007669"/>
    <property type="project" value="UniProtKB-UniPathway"/>
</dbReference>
<dbReference type="SMART" id="SM00321">
    <property type="entry name" value="WSC"/>
    <property type="match status" value="1"/>
</dbReference>
<dbReference type="InterPro" id="IPR002889">
    <property type="entry name" value="WSC_carb-bd"/>
</dbReference>
<evidence type="ECO:0000256" key="3">
    <source>
        <dbReference type="ARBA" id="ARBA00004840"/>
    </source>
</evidence>
<keyword evidence="14" id="KW-0333">Golgi apparatus</keyword>
<evidence type="ECO:0000256" key="16">
    <source>
        <dbReference type="ARBA" id="ARBA00023157"/>
    </source>
</evidence>
<evidence type="ECO:0000313" key="24">
    <source>
        <dbReference type="RefSeq" id="XP_026682878.1"/>
    </source>
</evidence>
<evidence type="ECO:0000256" key="12">
    <source>
        <dbReference type="ARBA" id="ARBA00022968"/>
    </source>
</evidence>
<evidence type="ECO:0000256" key="8">
    <source>
        <dbReference type="ARBA" id="ARBA00022679"/>
    </source>
</evidence>
<feature type="domain" description="WSC" evidence="22">
    <location>
        <begin position="304"/>
        <end position="398"/>
    </location>
</feature>
<evidence type="ECO:0000256" key="7">
    <source>
        <dbReference type="ARBA" id="ARBA00022676"/>
    </source>
</evidence>
<dbReference type="Pfam" id="PF01822">
    <property type="entry name" value="WSC"/>
    <property type="match status" value="1"/>
</dbReference>
<evidence type="ECO:0000256" key="19">
    <source>
        <dbReference type="ARBA" id="ARBA00047847"/>
    </source>
</evidence>
<dbReference type="Pfam" id="PF02485">
    <property type="entry name" value="Branch"/>
    <property type="match status" value="1"/>
</dbReference>
<keyword evidence="13 21" id="KW-1133">Transmembrane helix</keyword>
<dbReference type="KEGG" id="dci:103514013"/>
<feature type="compositionally biased region" description="Basic and acidic residues" evidence="20">
    <location>
        <begin position="999"/>
        <end position="1023"/>
    </location>
</feature>
<feature type="compositionally biased region" description="Low complexity" evidence="20">
    <location>
        <begin position="872"/>
        <end position="887"/>
    </location>
</feature>
<dbReference type="PaxDb" id="121845-A0A3Q0J7F1"/>